<reference evidence="1 2" key="1">
    <citation type="submission" date="2023-08" db="EMBL/GenBank/DDBJ databases">
        <authorList>
            <person name="Palmer J.M."/>
        </authorList>
    </citation>
    <scope>NUCLEOTIDE SEQUENCE [LARGE SCALE GENOMIC DNA]</scope>
    <source>
        <strain evidence="1 2">TWF481</strain>
    </source>
</reference>
<dbReference type="EMBL" id="JAVHJL010000007">
    <property type="protein sequence ID" value="KAK6500402.1"/>
    <property type="molecule type" value="Genomic_DNA"/>
</dbReference>
<organism evidence="1 2">
    <name type="scientific">Arthrobotrys musiformis</name>
    <dbReference type="NCBI Taxonomy" id="47236"/>
    <lineage>
        <taxon>Eukaryota</taxon>
        <taxon>Fungi</taxon>
        <taxon>Dikarya</taxon>
        <taxon>Ascomycota</taxon>
        <taxon>Pezizomycotina</taxon>
        <taxon>Orbiliomycetes</taxon>
        <taxon>Orbiliales</taxon>
        <taxon>Orbiliaceae</taxon>
        <taxon>Arthrobotrys</taxon>
    </lineage>
</organism>
<accession>A0AAV9W1S2</accession>
<keyword evidence="2" id="KW-1185">Reference proteome</keyword>
<comment type="caution">
    <text evidence="1">The sequence shown here is derived from an EMBL/GenBank/DDBJ whole genome shotgun (WGS) entry which is preliminary data.</text>
</comment>
<proteinExistence type="predicted"/>
<evidence type="ECO:0000313" key="1">
    <source>
        <dbReference type="EMBL" id="KAK6500402.1"/>
    </source>
</evidence>
<evidence type="ECO:0000313" key="2">
    <source>
        <dbReference type="Proteomes" id="UP001370758"/>
    </source>
</evidence>
<dbReference type="AlphaFoldDB" id="A0AAV9W1S2"/>
<sequence length="159" mass="17749">MHRCAIAFFENRNLNRNAAIPGETDGQMAIWKPDIDPFCEISPGPLATCCVGNLQTYFRDADRIFSDRDEVEIGSLASDGCTCFVFPTSNNCTGPWSFMMQGSSQLVTIPKDYMQDLRNPRKSENAKKAKSILCYWDKDPAIDRPKANPPPIAIEPTPN</sequence>
<dbReference type="Proteomes" id="UP001370758">
    <property type="component" value="Unassembled WGS sequence"/>
</dbReference>
<protein>
    <submittedName>
        <fullName evidence="1">Uncharacterized protein</fullName>
    </submittedName>
</protein>
<gene>
    <name evidence="1" type="ORF">TWF481_010746</name>
</gene>
<name>A0AAV9W1S2_9PEZI</name>